<gene>
    <name evidence="1" type="ORF">GPUN_0622</name>
</gene>
<dbReference type="AlphaFoldDB" id="H5T8Y5"/>
<accession>H5T8Y5</accession>
<dbReference type="RefSeq" id="WP_006003252.1">
    <property type="nucleotide sequence ID" value="NZ_BAET01000007.1"/>
</dbReference>
<proteinExistence type="predicted"/>
<evidence type="ECO:0000313" key="1">
    <source>
        <dbReference type="EMBL" id="GAB54762.1"/>
    </source>
</evidence>
<organism evidence="1 2">
    <name type="scientific">Glaciecola punicea ACAM 611</name>
    <dbReference type="NCBI Taxonomy" id="1121923"/>
    <lineage>
        <taxon>Bacteria</taxon>
        <taxon>Pseudomonadati</taxon>
        <taxon>Pseudomonadota</taxon>
        <taxon>Gammaproteobacteria</taxon>
        <taxon>Alteromonadales</taxon>
        <taxon>Alteromonadaceae</taxon>
        <taxon>Glaciecola</taxon>
    </lineage>
</organism>
<evidence type="ECO:0000313" key="2">
    <source>
        <dbReference type="Proteomes" id="UP000053586"/>
    </source>
</evidence>
<reference evidence="1 2" key="1">
    <citation type="journal article" date="2012" name="J. Bacteriol.">
        <title>Genome sequence of proteorhodopsin-containing sea ice bacterium Glaciecola punicea ACAM 611T.</title>
        <authorList>
            <person name="Qin Q.-L."/>
            <person name="Xie B.-B."/>
            <person name="Shu Y.-L."/>
            <person name="Rong J.-C."/>
            <person name="Zhao D.-L."/>
            <person name="Zhang X.-Y."/>
            <person name="Chen X.-L."/>
            <person name="Zhou B.-C."/>
            <person name="Zhanga Y.-Z."/>
        </authorList>
    </citation>
    <scope>NUCLEOTIDE SEQUENCE [LARGE SCALE GENOMIC DNA]</scope>
    <source>
        <strain evidence="1 2">ACAM 611</strain>
    </source>
</reference>
<name>H5T8Y5_9ALTE</name>
<protein>
    <submittedName>
        <fullName evidence="1">Uncharacterized protein</fullName>
    </submittedName>
</protein>
<dbReference type="STRING" id="56804.BAE46_08085"/>
<dbReference type="Proteomes" id="UP000053586">
    <property type="component" value="Unassembled WGS sequence"/>
</dbReference>
<keyword evidence="2" id="KW-1185">Reference proteome</keyword>
<reference evidence="1 2" key="2">
    <citation type="journal article" date="2017" name="Antonie Van Leeuwenhoek">
        <title>Rhizobium rhizosphaerae sp. nov., a novel species isolated from rice rhizosphere.</title>
        <authorList>
            <person name="Zhao J.J."/>
            <person name="Zhang J."/>
            <person name="Zhang R.J."/>
            <person name="Zhang C.W."/>
            <person name="Yin H.Q."/>
            <person name="Zhang X.X."/>
        </authorList>
    </citation>
    <scope>NUCLEOTIDE SEQUENCE [LARGE SCALE GENOMIC DNA]</scope>
    <source>
        <strain evidence="1 2">ACAM 611</strain>
    </source>
</reference>
<comment type="caution">
    <text evidence="1">The sequence shown here is derived from an EMBL/GenBank/DDBJ whole genome shotgun (WGS) entry which is preliminary data.</text>
</comment>
<dbReference type="EMBL" id="BAET01000007">
    <property type="protein sequence ID" value="GAB54762.1"/>
    <property type="molecule type" value="Genomic_DNA"/>
</dbReference>
<sequence length="79" mass="8778">MPSDTRLTKHSAKPSKTAPLTWQAIYGLFSKYDNAIEFYYGPVDKQDLKGLGVQNVYPLKVQDTLVKQGILGSNGYLQA</sequence>